<evidence type="ECO:0000313" key="3">
    <source>
        <dbReference type="EMBL" id="OQM49553.1"/>
    </source>
</evidence>
<feature type="region of interest" description="Disordered" evidence="1">
    <location>
        <begin position="1"/>
        <end position="23"/>
    </location>
</feature>
<name>A0A1V8PM24_9BIFI</name>
<accession>A0A1V8PM24</accession>
<dbReference type="Proteomes" id="UP000192666">
    <property type="component" value="Unassembled WGS sequence"/>
</dbReference>
<feature type="domain" description="Phage-Barnase-EndoU-ColicinE5/D-RelE like nuclease 4" evidence="2">
    <location>
        <begin position="49"/>
        <end position="209"/>
    </location>
</feature>
<evidence type="ECO:0000256" key="1">
    <source>
        <dbReference type="SAM" id="MobiDB-lite"/>
    </source>
</evidence>
<dbReference type="EMBL" id="NAQA01000008">
    <property type="protein sequence ID" value="OQM49553.1"/>
    <property type="molecule type" value="Genomic_DNA"/>
</dbReference>
<dbReference type="InterPro" id="IPR041420">
    <property type="entry name" value="PBECR4"/>
</dbReference>
<reference evidence="3 4" key="1">
    <citation type="submission" date="2017-03" db="EMBL/GenBank/DDBJ databases">
        <title>Maternal inheritance of bifidobacteria.</title>
        <authorList>
            <person name="Lugli G.A."/>
            <person name="Duranti S."/>
            <person name="Milani C."/>
            <person name="Mancabelli L."/>
        </authorList>
    </citation>
    <scope>NUCLEOTIDE SEQUENCE [LARGE SCALE GENOMIC DNA]</scope>
    <source>
        <strain evidence="3 4">1899B</strain>
    </source>
</reference>
<protein>
    <recommendedName>
        <fullName evidence="2">Phage-Barnase-EndoU-ColicinE5/D-RelE like nuclease 4 domain-containing protein</fullName>
    </recommendedName>
</protein>
<evidence type="ECO:0000259" key="2">
    <source>
        <dbReference type="Pfam" id="PF18813"/>
    </source>
</evidence>
<gene>
    <name evidence="3" type="ORF">B5782_1686</name>
</gene>
<evidence type="ECO:0000313" key="4">
    <source>
        <dbReference type="Proteomes" id="UP000192666"/>
    </source>
</evidence>
<organism evidence="3 4">
    <name type="scientific">Bifidobacterium catenulatum</name>
    <dbReference type="NCBI Taxonomy" id="1686"/>
    <lineage>
        <taxon>Bacteria</taxon>
        <taxon>Bacillati</taxon>
        <taxon>Actinomycetota</taxon>
        <taxon>Actinomycetes</taxon>
        <taxon>Bifidobacteriales</taxon>
        <taxon>Bifidobacteriaceae</taxon>
        <taxon>Bifidobacterium</taxon>
    </lineage>
</organism>
<dbReference type="Pfam" id="PF18813">
    <property type="entry name" value="PBECR4"/>
    <property type="match status" value="1"/>
</dbReference>
<proteinExistence type="predicted"/>
<sequence>MGMGSSVRRDSKQSLRWRGNSGSKTHRAPGFLYIWQGVALADDGRWKTIRAQAVAYAQRLSQKRMVLRCSNNSVIEINWDADNFLHLLGVDCLLPRSVYRDKNNRRKSVSRLFVELSQSTLSDETLLSGMRCLHDEATIDKKIVVMNFMLQAESARLTSVLKCVENDSVYSFFIGDGNHCVGITLHKVQNPIDPDGKVYFPRSFQYYARGIESMKDFADKLDVSSITLVPVPSPVDTKPVRHRKRKK</sequence>
<comment type="caution">
    <text evidence="3">The sequence shown here is derived from an EMBL/GenBank/DDBJ whole genome shotgun (WGS) entry which is preliminary data.</text>
</comment>
<dbReference type="AlphaFoldDB" id="A0A1V8PM24"/>